<organism evidence="1">
    <name type="scientific">Anguilla anguilla</name>
    <name type="common">European freshwater eel</name>
    <name type="synonym">Muraena anguilla</name>
    <dbReference type="NCBI Taxonomy" id="7936"/>
    <lineage>
        <taxon>Eukaryota</taxon>
        <taxon>Metazoa</taxon>
        <taxon>Chordata</taxon>
        <taxon>Craniata</taxon>
        <taxon>Vertebrata</taxon>
        <taxon>Euteleostomi</taxon>
        <taxon>Actinopterygii</taxon>
        <taxon>Neopterygii</taxon>
        <taxon>Teleostei</taxon>
        <taxon>Anguilliformes</taxon>
        <taxon>Anguillidae</taxon>
        <taxon>Anguilla</taxon>
    </lineage>
</organism>
<accession>A0A0E9WNR7</accession>
<dbReference type="EMBL" id="GBXM01016523">
    <property type="protein sequence ID" value="JAH92054.1"/>
    <property type="molecule type" value="Transcribed_RNA"/>
</dbReference>
<name>A0A0E9WNR7_ANGAN</name>
<reference evidence="1" key="1">
    <citation type="submission" date="2014-11" db="EMBL/GenBank/DDBJ databases">
        <authorList>
            <person name="Amaro Gonzalez C."/>
        </authorList>
    </citation>
    <scope>NUCLEOTIDE SEQUENCE</scope>
</reference>
<sequence length="41" mass="4471">MLFDTSVRSSTASLPELTSILVLLPSFKHTKLFSSNNSSIT</sequence>
<proteinExistence type="predicted"/>
<dbReference type="AlphaFoldDB" id="A0A0E9WNR7"/>
<protein>
    <submittedName>
        <fullName evidence="1">Uncharacterized protein</fullName>
    </submittedName>
</protein>
<evidence type="ECO:0000313" key="1">
    <source>
        <dbReference type="EMBL" id="JAH92054.1"/>
    </source>
</evidence>
<reference evidence="1" key="2">
    <citation type="journal article" date="2015" name="Fish Shellfish Immunol.">
        <title>Early steps in the European eel (Anguilla anguilla)-Vibrio vulnificus interaction in the gills: Role of the RtxA13 toxin.</title>
        <authorList>
            <person name="Callol A."/>
            <person name="Pajuelo D."/>
            <person name="Ebbesson L."/>
            <person name="Teles M."/>
            <person name="MacKenzie S."/>
            <person name="Amaro C."/>
        </authorList>
    </citation>
    <scope>NUCLEOTIDE SEQUENCE</scope>
</reference>